<organism evidence="10">
    <name type="scientific">Hymenopteran orthomyxo-related virus OKIAV174</name>
    <dbReference type="NCBI Taxonomy" id="2792558"/>
    <lineage>
        <taxon>Viruses</taxon>
        <taxon>Riboviria</taxon>
        <taxon>Orthornavirae</taxon>
        <taxon>Negarnaviricota</taxon>
        <taxon>Polyploviricotina</taxon>
        <taxon>Insthoviricetes</taxon>
        <taxon>Articulavirales</taxon>
        <taxon>Orthomyxoviridae</taxon>
    </lineage>
</organism>
<keyword evidence="6" id="KW-0547">Nucleotide-binding</keyword>
<evidence type="ECO:0000256" key="3">
    <source>
        <dbReference type="ARBA" id="ARBA00022484"/>
    </source>
</evidence>
<evidence type="ECO:0000256" key="4">
    <source>
        <dbReference type="ARBA" id="ARBA00022679"/>
    </source>
</evidence>
<dbReference type="EC" id="2.7.7.48" evidence="1 8"/>
<keyword evidence="3 8" id="KW-0696">RNA-directed RNA polymerase</keyword>
<dbReference type="GO" id="GO:0003968">
    <property type="term" value="F:RNA-directed RNA polymerase activity"/>
    <property type="evidence" value="ECO:0007669"/>
    <property type="project" value="UniProtKB-KW"/>
</dbReference>
<evidence type="ECO:0000256" key="8">
    <source>
        <dbReference type="RuleBase" id="RU004330"/>
    </source>
</evidence>
<dbReference type="GO" id="GO:0003723">
    <property type="term" value="F:RNA binding"/>
    <property type="evidence" value="ECO:0007669"/>
    <property type="project" value="InterPro"/>
</dbReference>
<dbReference type="InterPro" id="IPR007099">
    <property type="entry name" value="RNA-dir_pol_NSvirus"/>
</dbReference>
<evidence type="ECO:0000259" key="9">
    <source>
        <dbReference type="PROSITE" id="PS50525"/>
    </source>
</evidence>
<proteinExistence type="predicted"/>
<evidence type="ECO:0000256" key="6">
    <source>
        <dbReference type="ARBA" id="ARBA00022741"/>
    </source>
</evidence>
<dbReference type="GO" id="GO:0000166">
    <property type="term" value="F:nucleotide binding"/>
    <property type="evidence" value="ECO:0007669"/>
    <property type="project" value="UniProtKB-KW"/>
</dbReference>
<keyword evidence="5" id="KW-0548">Nucleotidyltransferase</keyword>
<sequence length="799" mass="91667">MDFETIIDYNEMDNSLLVSALVKKNKQHQYNLYCETPIDQLTNNLGMISGLYIYTNTPPHGYGSQGPKVAETVKRAYSYNLKKSNKVIKIGPYFVERLNWEEEDGPFPMEETHGNFLAKETKNMAIKFLKENCASIDSCVNKVMEKIAHSNSDVLTKGRQTLDSFTNQSVTASVAYKRMYDFYQYEFNCGTMSCLEWIRNFFLTLSKESIHVDYIKEVKYTKTKYDKNLKIRVEKEIIKTKLSKKTLRKEEVRPYMMDFSRSFASYLKHKERGKLNRRAIASANVVLRMFLYIIEEFHLELGKYIQGSTISVGGEEKKAKIINNLGDLGMQYMSTIIEIQGTEDATKWNECLSPAAFAIMHKVFFDSAIRDKFNLSKVSEYGNLFQEIAISGHFLMAIKRIQMGVGPIAFSNNFYNRLDWEKTPIERFNKETQNWLGDIREHIKDGYLTASPGMLMGMLNAGSTTYGLMASGYGLNRKYQQTKTLRSSDDSTTLYIADNPENLLKCVEINRRSLAALGINLSLEKTFFYEKFYSEYTSWYQDQGFVSQFGVETSAIRPQGNNPPDDFYGVAKGTATGLSTLTLNHIGATARLILGLDGVRRIWRIRRDENKREGINSKVIVLSDGGTNLWDSCNCHLEEISLREREAITIEDKNYLQKICNPKNPFSPEPIQEVTYSKDTGRLTTTEIETPRTIFHFMKRSNRTVKNSIKENIFKNEKINSEISKIVKTVIPTTLIKYPTEAVLISRQLIAALSIQRSGVTLTEEEEAEFQLCIDSLKHGRSDETQVEEDQIDEYDFDN</sequence>
<dbReference type="EMBL" id="MW288228">
    <property type="protein sequence ID" value="QPL15381.1"/>
    <property type="molecule type" value="Viral_cRNA"/>
</dbReference>
<comment type="catalytic activity">
    <reaction evidence="8">
        <text>RNA(n) + a ribonucleoside 5'-triphosphate = RNA(n+1) + diphosphate</text>
        <dbReference type="Rhea" id="RHEA:21248"/>
        <dbReference type="Rhea" id="RHEA-COMP:14527"/>
        <dbReference type="Rhea" id="RHEA-COMP:17342"/>
        <dbReference type="ChEBI" id="CHEBI:33019"/>
        <dbReference type="ChEBI" id="CHEBI:61557"/>
        <dbReference type="ChEBI" id="CHEBI:140395"/>
        <dbReference type="EC" id="2.7.7.48"/>
    </reaction>
</comment>
<reference evidence="10" key="1">
    <citation type="journal article" date="2019" name="PLoS Pathog.">
        <title>Re-assessing the diversity of negative strand RNA viruses in insects.</title>
        <authorList>
            <person name="Kafer S."/>
            <person name="Paraskevopoulou S."/>
            <person name="Zirkel F."/>
            <person name="Wieseke N."/>
            <person name="Donath A."/>
            <person name="Petersen M."/>
            <person name="Jones T.C."/>
            <person name="Liu S."/>
            <person name="Zhou X."/>
            <person name="Middendorf M."/>
            <person name="Junglen S."/>
            <person name="Misof B."/>
            <person name="Drosten C."/>
        </authorList>
    </citation>
    <scope>NUCLEOTIDE SEQUENCE</scope>
    <source>
        <strain evidence="10">OKIAV174</strain>
    </source>
</reference>
<protein>
    <recommendedName>
        <fullName evidence="2 8">RNA-directed RNA polymerase catalytic subunit</fullName>
        <ecNumber evidence="1 8">2.7.7.48</ecNumber>
    </recommendedName>
</protein>
<evidence type="ECO:0000256" key="7">
    <source>
        <dbReference type="ARBA" id="ARBA00022953"/>
    </source>
</evidence>
<gene>
    <name evidence="10" type="primary">PB1</name>
</gene>
<evidence type="ECO:0000256" key="2">
    <source>
        <dbReference type="ARBA" id="ARBA00020035"/>
    </source>
</evidence>
<accession>A0A7T0Q4P2</accession>
<dbReference type="PROSITE" id="PS50525">
    <property type="entry name" value="RDRP_SSRNA_NEG_SEG"/>
    <property type="match status" value="1"/>
</dbReference>
<dbReference type="InterPro" id="IPR001407">
    <property type="entry name" value="RNA_pol_PB1_influenza"/>
</dbReference>
<keyword evidence="4" id="KW-0808">Transferase</keyword>
<keyword evidence="7" id="KW-0693">Viral RNA replication</keyword>
<dbReference type="GO" id="GO:0039694">
    <property type="term" value="P:viral RNA genome replication"/>
    <property type="evidence" value="ECO:0007669"/>
    <property type="project" value="InterPro"/>
</dbReference>
<evidence type="ECO:0000313" key="10">
    <source>
        <dbReference type="EMBL" id="QPL15381.1"/>
    </source>
</evidence>
<feature type="domain" description="RdRp catalytic" evidence="9">
    <location>
        <begin position="324"/>
        <end position="527"/>
    </location>
</feature>
<name>A0A7T0Q4P2_9ORTO</name>
<dbReference type="Pfam" id="PF00602">
    <property type="entry name" value="Flu_PB1"/>
    <property type="match status" value="1"/>
</dbReference>
<evidence type="ECO:0000256" key="5">
    <source>
        <dbReference type="ARBA" id="ARBA00022695"/>
    </source>
</evidence>
<evidence type="ECO:0000256" key="1">
    <source>
        <dbReference type="ARBA" id="ARBA00012494"/>
    </source>
</evidence>